<dbReference type="PATRIC" id="fig|1297742.4.peg.3888"/>
<dbReference type="Proteomes" id="UP000009026">
    <property type="component" value="Chromosome"/>
</dbReference>
<dbReference type="InterPro" id="IPR030665">
    <property type="entry name" value="KaiC"/>
</dbReference>
<dbReference type="GO" id="GO:0005524">
    <property type="term" value="F:ATP binding"/>
    <property type="evidence" value="ECO:0007669"/>
    <property type="project" value="InterPro"/>
</dbReference>
<evidence type="ECO:0000313" key="10">
    <source>
        <dbReference type="Proteomes" id="UP000009026"/>
    </source>
</evidence>
<evidence type="ECO:0000256" key="6">
    <source>
        <dbReference type="ARBA" id="ARBA00022801"/>
    </source>
</evidence>
<dbReference type="GO" id="GO:0004674">
    <property type="term" value="F:protein serine/threonine kinase activity"/>
    <property type="evidence" value="ECO:0007669"/>
    <property type="project" value="UniProtKB-EC"/>
</dbReference>
<dbReference type="InterPro" id="IPR003593">
    <property type="entry name" value="AAA+_ATPase"/>
</dbReference>
<proteinExistence type="predicted"/>
<name>A0A0H4WVT4_9BACT</name>
<dbReference type="EC" id="2.7.11.1" evidence="1"/>
<dbReference type="GO" id="GO:0016787">
    <property type="term" value="F:hydrolase activity"/>
    <property type="evidence" value="ECO:0007669"/>
    <property type="project" value="UniProtKB-KW"/>
</dbReference>
<dbReference type="PIRSF" id="PIRSF039117">
    <property type="entry name" value="KaiC"/>
    <property type="match status" value="1"/>
</dbReference>
<dbReference type="SMART" id="SM00382">
    <property type="entry name" value="AAA"/>
    <property type="match status" value="2"/>
</dbReference>
<evidence type="ECO:0000256" key="3">
    <source>
        <dbReference type="ARBA" id="ARBA00022679"/>
    </source>
</evidence>
<evidence type="ECO:0000256" key="7">
    <source>
        <dbReference type="SAM" id="MobiDB-lite"/>
    </source>
</evidence>
<keyword evidence="4" id="KW-0677">Repeat</keyword>
<dbReference type="Gene3D" id="3.40.50.300">
    <property type="entry name" value="P-loop containing nucleotide triphosphate hydrolases"/>
    <property type="match status" value="2"/>
</dbReference>
<feature type="domain" description="KaiC" evidence="8">
    <location>
        <begin position="251"/>
        <end position="487"/>
    </location>
</feature>
<keyword evidence="2" id="KW-0597">Phosphoprotein</keyword>
<evidence type="ECO:0000256" key="5">
    <source>
        <dbReference type="ARBA" id="ARBA00022777"/>
    </source>
</evidence>
<feature type="domain" description="KaiC" evidence="8">
    <location>
        <begin position="16"/>
        <end position="245"/>
    </location>
</feature>
<keyword evidence="5" id="KW-0418">Kinase</keyword>
<organism evidence="9 10">
    <name type="scientific">Pseudomyxococcus hansupus</name>
    <dbReference type="NCBI Taxonomy" id="1297742"/>
    <lineage>
        <taxon>Bacteria</taxon>
        <taxon>Pseudomonadati</taxon>
        <taxon>Myxococcota</taxon>
        <taxon>Myxococcia</taxon>
        <taxon>Myxococcales</taxon>
        <taxon>Cystobacterineae</taxon>
        <taxon>Myxococcaceae</taxon>
        <taxon>Pseudomyxococcus</taxon>
    </lineage>
</organism>
<reference evidence="9 10" key="1">
    <citation type="journal article" date="2016" name="PLoS ONE">
        <title>Complete Genome Sequence and Comparative Genomics of a Novel Myxobacterium Myxococcus hansupus.</title>
        <authorList>
            <person name="Sharma G."/>
            <person name="Narwani T."/>
            <person name="Subramanian S."/>
        </authorList>
    </citation>
    <scope>NUCLEOTIDE SEQUENCE [LARGE SCALE GENOMIC DNA]</scope>
    <source>
        <strain evidence="10">mixupus</strain>
    </source>
</reference>
<dbReference type="OrthoDB" id="9783783at2"/>
<keyword evidence="3" id="KW-0808">Transferase</keyword>
<dbReference type="PANTHER" id="PTHR42926:SF1">
    <property type="entry name" value="CIRCADIAN CLOCK OSCILLATOR PROTEIN KAIC 1"/>
    <property type="match status" value="1"/>
</dbReference>
<dbReference type="PANTHER" id="PTHR42926">
    <property type="match status" value="1"/>
</dbReference>
<dbReference type="SUPFAM" id="SSF52540">
    <property type="entry name" value="P-loop containing nucleoside triphosphate hydrolases"/>
    <property type="match status" value="2"/>
</dbReference>
<dbReference type="STRING" id="1297742.A176_003846"/>
<dbReference type="KEGG" id="mym:A176_003846"/>
<keyword evidence="6" id="KW-0378">Hydrolase</keyword>
<evidence type="ECO:0000256" key="1">
    <source>
        <dbReference type="ARBA" id="ARBA00012513"/>
    </source>
</evidence>
<evidence type="ECO:0000256" key="4">
    <source>
        <dbReference type="ARBA" id="ARBA00022737"/>
    </source>
</evidence>
<evidence type="ECO:0000256" key="2">
    <source>
        <dbReference type="ARBA" id="ARBA00022553"/>
    </source>
</evidence>
<keyword evidence="10" id="KW-1185">Reference proteome</keyword>
<dbReference type="InterPro" id="IPR051347">
    <property type="entry name" value="Circadian_clock_KaiC-rel"/>
</dbReference>
<feature type="compositionally biased region" description="Basic residues" evidence="7">
    <location>
        <begin position="496"/>
        <end position="527"/>
    </location>
</feature>
<dbReference type="RefSeq" id="WP_021781610.1">
    <property type="nucleotide sequence ID" value="NZ_CP012109.1"/>
</dbReference>
<dbReference type="InterPro" id="IPR014774">
    <property type="entry name" value="KaiC-like_dom"/>
</dbReference>
<dbReference type="EMBL" id="CP012109">
    <property type="protein sequence ID" value="AKQ66934.1"/>
    <property type="molecule type" value="Genomic_DNA"/>
</dbReference>
<evidence type="ECO:0000259" key="8">
    <source>
        <dbReference type="PROSITE" id="PS51146"/>
    </source>
</evidence>
<feature type="region of interest" description="Disordered" evidence="7">
    <location>
        <begin position="490"/>
        <end position="527"/>
    </location>
</feature>
<dbReference type="InterPro" id="IPR027417">
    <property type="entry name" value="P-loop_NTPase"/>
</dbReference>
<dbReference type="AlphaFoldDB" id="A0A0H4WVT4"/>
<protein>
    <recommendedName>
        <fullName evidence="1">non-specific serine/threonine protein kinase</fullName>
        <ecNumber evidence="1">2.7.11.1</ecNumber>
    </recommendedName>
</protein>
<evidence type="ECO:0000313" key="9">
    <source>
        <dbReference type="EMBL" id="AKQ66934.1"/>
    </source>
</evidence>
<gene>
    <name evidence="9" type="ORF">A176_003846</name>
</gene>
<dbReference type="PROSITE" id="PS51146">
    <property type="entry name" value="KAIC"/>
    <property type="match status" value="2"/>
</dbReference>
<dbReference type="InterPro" id="IPR010624">
    <property type="entry name" value="KaiC_dom"/>
</dbReference>
<accession>A0A0H4WVT4</accession>
<dbReference type="Pfam" id="PF06745">
    <property type="entry name" value="ATPase"/>
    <property type="match status" value="2"/>
</dbReference>
<sequence length="527" mass="58491">MSSGQEGDSGRKGKQPRLETGVPRLDFITKGGLIQGASYALLGPPGSGKTVLAHQIAFWHVQHGGKALYVTLLTESHARMLANLEVMAFFDASVIPDKLHYISGYRQLETEGLKGLLEMIRRAARQHQATLLVMDGMDAAKEFARGDLTYKRFLQELQTFVSIIGCTTLLLSPHYTGDMPPETTAVDGVFELSLWLSGPRAVRELVALKFRGSDSLLGKHELEISDQGIIVHPRTEVQFSAPQERSEGPRIRMAFGVPRLDESLHGGLLSGSTTLLLGAPGTGKTLLGLRFLLEGARQGQPGVYFGFYETSQRLMEKAEGVGMGDFKKYVDEGLIEIQWQPPLEHNLDALAERLLERIHERNVKRMRLFVDSIAGFRSATVYPERMSRFFSALSHQLRMMDVTTLYSEETALFSPDVDAPQPDATAYVENVILLRYVELRSQLYRLLSIMKMRESQYDSGIREFSITNEGITVAETFESAEAVLTGHAILAGTPNKSRRKPPMGAKSAKKKKAAAAAKRKPVQRRRS</sequence>
<dbReference type="eggNOG" id="COG0467">
    <property type="taxonomic scope" value="Bacteria"/>
</dbReference>